<feature type="region of interest" description="Disordered" evidence="2">
    <location>
        <begin position="1"/>
        <end position="26"/>
    </location>
</feature>
<dbReference type="GO" id="GO:0005886">
    <property type="term" value="C:plasma membrane"/>
    <property type="evidence" value="ECO:0007669"/>
    <property type="project" value="UniProtKB-SubCell"/>
</dbReference>
<dbReference type="STRING" id="188477.A0A3S1AZS7"/>
<feature type="compositionally biased region" description="Polar residues" evidence="2">
    <location>
        <begin position="1315"/>
        <end position="1324"/>
    </location>
</feature>
<feature type="region of interest" description="Disordered" evidence="2">
    <location>
        <begin position="975"/>
        <end position="1012"/>
    </location>
</feature>
<dbReference type="SUPFAM" id="SSF53639">
    <property type="entry name" value="AraD/HMP-PK domain-like"/>
    <property type="match status" value="1"/>
</dbReference>
<feature type="compositionally biased region" description="Basic and acidic residues" evidence="2">
    <location>
        <begin position="1030"/>
        <end position="1052"/>
    </location>
</feature>
<feature type="compositionally biased region" description="Acidic residues" evidence="2">
    <location>
        <begin position="742"/>
        <end position="754"/>
    </location>
</feature>
<feature type="non-terminal residue" evidence="4">
    <location>
        <position position="1419"/>
    </location>
</feature>
<dbReference type="FunFam" id="3.40.225.10:FF:000013">
    <property type="entry name" value="Class II aldolase"/>
    <property type="match status" value="1"/>
</dbReference>
<gene>
    <name evidence="4" type="ORF">EGW08_019674</name>
</gene>
<dbReference type="Proteomes" id="UP000271974">
    <property type="component" value="Unassembled WGS sequence"/>
</dbReference>
<dbReference type="InterPro" id="IPR001303">
    <property type="entry name" value="Aldolase_II/adducin_N"/>
</dbReference>
<evidence type="ECO:0000313" key="5">
    <source>
        <dbReference type="Proteomes" id="UP000271974"/>
    </source>
</evidence>
<sequence length="1419" mass="155331">MSQAGPQANGPASQSGKYIDGIDPDDPEYIKYLQRPAEVKEDLQQMENRSRVKLVLNSQAFKEELEAVVEEQLQHGPYPAGLIALQQITDLLLPNTKGTYGGFARAASVIPINDLRGVESLGFAKGEKLLRCKLASLYRVVDLCGWSHGIFNHISARVGSENEHFLVNPFGMMYAEVTASALVKVDVLGNTVDQGSSHFGVSKPSFALHSAIHQARPDIKCVVHLHNPASVAVSAMKCGVLPVSQEALILGKISYHDYQGVLTEPEERDKLARNLGVHNKVLVIRNNGIVACGETIEEAFHYTFNVMAACESQIKLMPVGLDNIVTPSEEAREQAFKVASSGGGGVETTGRKWKIGELEFEALMRTLDNSGYRTGYVFKMPMVKNERREKSNNEVEIPPSSSSFTYVFDGDYENSKYASPIKAAMERHKKAFKAGWLTTPNTYKKHEVEEIGTTTPKKITKWVPEGDAANRPSGTPIKIESPNQFAPQGDNPKELKLKQKSIRKDYYEERVSAGPQSKILDGISWDEAQRAKDGQLSGTGDQLIVVGAASKGIIQRDHQHNAVVYRQYYSANPFENMSAAEMEAYQNEVQRKERGEPEPVVILSEPEPEPVPELVIEKQPEFQRQQEPVRQEIEATVTKRPGGVNGVSDARAPASASPGPQGDEALVQLAGKVVQAVIRDSLAFVCQGKGQHALTGGDPMHYQLYFFSLLLGNQMLLAYRNQQMSIEKEGELEEEHYSSENDSCEESQEVDSEGSDFSVKHVNARDAGKKMAVEFPQAQLGPPQNPGYKKSRRGCRDAGVPSGVVAPEAVGAATGDGGQQAAGASDQASDFVTVQMNPITLYHGQSESGVMKVKFSIVSSVRRRIVANTGPAPGSQGVSSIEEIYAAVSDPLVQNFETDCPVLEQSYLSSNTTSTSESYVQQVRVREHKTKVKEFSGNEKSVVKQQVGQSCATVKGEISFPQVDPPRQETIEIVRPTTKPLPSHVHNKKLADSQPQPRPPNSEDEPPLQQVDPPVASTVEFLRPTFSCSDHTKQSKKEEPNQKGPFADKSDIHQNIPPMQEEGISYKPHDYSNEPIQTSQNQMKNFVEKSASSPESGSSEKAKPQTSLTASHQLSLPKVDVRTPLILSKLNGKGKPQENKIPEPVEVDAIEDIPFADSDDINYEENLKTFSPPSEKSKHEEPNKASTATADRNFLPLSFQGFSGRYIKSKRRLRKKLSRRGVPLSPVKEEFGDSPDELEEMAAIYEDSNDSFEQLLASAEDSLLISPGNSSGSKNAKVDLNAFIGAAPLATEDDDDDLDQMLSTEMTDPLIKETQATLNSSPLDQATDCKSIPLSTTVSVAETDPSQTKHLEDETNLSSSSDNSSDFESAENSSQSSEGNESFTTTSDADIEDSDEKDTCSKESEPVQMSQNLPKAKVK</sequence>
<evidence type="ECO:0000256" key="2">
    <source>
        <dbReference type="SAM" id="MobiDB-lite"/>
    </source>
</evidence>
<dbReference type="InterPro" id="IPR036409">
    <property type="entry name" value="Aldolase_II/adducin_N_sf"/>
</dbReference>
<dbReference type="GO" id="GO:0005856">
    <property type="term" value="C:cytoskeleton"/>
    <property type="evidence" value="ECO:0007669"/>
    <property type="project" value="TreeGrafter"/>
</dbReference>
<feature type="compositionally biased region" description="Low complexity" evidence="2">
    <location>
        <begin position="1088"/>
        <end position="1097"/>
    </location>
</feature>
<keyword evidence="5" id="KW-1185">Reference proteome</keyword>
<dbReference type="OrthoDB" id="3238794at2759"/>
<feature type="domain" description="Class II aldolase/adducin N-terminal" evidence="3">
    <location>
        <begin position="132"/>
        <end position="314"/>
    </location>
</feature>
<dbReference type="SMART" id="SM01007">
    <property type="entry name" value="Aldolase_II"/>
    <property type="match status" value="1"/>
</dbReference>
<feature type="compositionally biased region" description="Polar residues" evidence="2">
    <location>
        <begin position="1"/>
        <end position="16"/>
    </location>
</feature>
<feature type="region of interest" description="Disordered" evidence="2">
    <location>
        <begin position="730"/>
        <end position="756"/>
    </location>
</feature>
<comment type="similarity">
    <text evidence="1">Belongs to the aldolase class II family. Adducin subfamily.</text>
</comment>
<dbReference type="NCBIfam" id="NF005451">
    <property type="entry name" value="PRK07044.1"/>
    <property type="match status" value="1"/>
</dbReference>
<feature type="region of interest" description="Disordered" evidence="2">
    <location>
        <begin position="463"/>
        <end position="492"/>
    </location>
</feature>
<dbReference type="EMBL" id="RQTK01001052">
    <property type="protein sequence ID" value="RUS72569.1"/>
    <property type="molecule type" value="Genomic_DNA"/>
</dbReference>
<feature type="region of interest" description="Disordered" evidence="2">
    <location>
        <begin position="1315"/>
        <end position="1419"/>
    </location>
</feature>
<proteinExistence type="inferred from homology"/>
<evidence type="ECO:0000259" key="3">
    <source>
        <dbReference type="SMART" id="SM01007"/>
    </source>
</evidence>
<dbReference type="PANTHER" id="PTHR10672:SF3">
    <property type="entry name" value="PROTEIN HU-LI TAI SHAO"/>
    <property type="match status" value="1"/>
</dbReference>
<evidence type="ECO:0000256" key="1">
    <source>
        <dbReference type="ARBA" id="ARBA00006274"/>
    </source>
</evidence>
<dbReference type="Gene3D" id="3.40.225.10">
    <property type="entry name" value="Class II aldolase/adducin N-terminal domain"/>
    <property type="match status" value="1"/>
</dbReference>
<feature type="region of interest" description="Disordered" evidence="2">
    <location>
        <begin position="1128"/>
        <end position="1192"/>
    </location>
</feature>
<dbReference type="PANTHER" id="PTHR10672">
    <property type="entry name" value="ADDUCIN"/>
    <property type="match status" value="1"/>
</dbReference>
<comment type="caution">
    <text evidence="4">The sequence shown here is derived from an EMBL/GenBank/DDBJ whole genome shotgun (WGS) entry which is preliminary data.</text>
</comment>
<dbReference type="GO" id="GO:0051015">
    <property type="term" value="F:actin filament binding"/>
    <property type="evidence" value="ECO:0007669"/>
    <property type="project" value="TreeGrafter"/>
</dbReference>
<protein>
    <recommendedName>
        <fullName evidence="3">Class II aldolase/adducin N-terminal domain-containing protein</fullName>
    </recommendedName>
</protein>
<feature type="compositionally biased region" description="Low complexity" evidence="2">
    <location>
        <begin position="1356"/>
        <end position="1382"/>
    </location>
</feature>
<name>A0A3S1AZS7_ELYCH</name>
<reference evidence="4 5" key="1">
    <citation type="submission" date="2019-01" db="EMBL/GenBank/DDBJ databases">
        <title>A draft genome assembly of the solar-powered sea slug Elysia chlorotica.</title>
        <authorList>
            <person name="Cai H."/>
            <person name="Li Q."/>
            <person name="Fang X."/>
            <person name="Li J."/>
            <person name="Curtis N.E."/>
            <person name="Altenburger A."/>
            <person name="Shibata T."/>
            <person name="Feng M."/>
            <person name="Maeda T."/>
            <person name="Schwartz J.A."/>
            <person name="Shigenobu S."/>
            <person name="Lundholm N."/>
            <person name="Nishiyama T."/>
            <person name="Yang H."/>
            <person name="Hasebe M."/>
            <person name="Li S."/>
            <person name="Pierce S.K."/>
            <person name="Wang J."/>
        </authorList>
    </citation>
    <scope>NUCLEOTIDE SEQUENCE [LARGE SCALE GENOMIC DNA]</scope>
    <source>
        <strain evidence="4">EC2010</strain>
        <tissue evidence="4">Whole organism of an adult</tissue>
    </source>
</reference>
<feature type="compositionally biased region" description="Polar residues" evidence="2">
    <location>
        <begin position="1333"/>
        <end position="1346"/>
    </location>
</feature>
<feature type="region of interest" description="Disordered" evidence="2">
    <location>
        <begin position="1026"/>
        <end position="1116"/>
    </location>
</feature>
<feature type="compositionally biased region" description="Polar residues" evidence="2">
    <location>
        <begin position="1074"/>
        <end position="1084"/>
    </location>
</feature>
<feature type="region of interest" description="Disordered" evidence="2">
    <location>
        <begin position="777"/>
        <end position="798"/>
    </location>
</feature>
<evidence type="ECO:0000313" key="4">
    <source>
        <dbReference type="EMBL" id="RUS72569.1"/>
    </source>
</evidence>
<dbReference type="Pfam" id="PF00596">
    <property type="entry name" value="Aldolase_II"/>
    <property type="match status" value="1"/>
</dbReference>
<dbReference type="GO" id="GO:0014069">
    <property type="term" value="C:postsynaptic density"/>
    <property type="evidence" value="ECO:0007669"/>
    <property type="project" value="TreeGrafter"/>
</dbReference>
<accession>A0A3S1AZS7</accession>
<feature type="region of interest" description="Disordered" evidence="2">
    <location>
        <begin position="640"/>
        <end position="661"/>
    </location>
</feature>
<organism evidence="4 5">
    <name type="scientific">Elysia chlorotica</name>
    <name type="common">Eastern emerald elysia</name>
    <name type="synonym">Sea slug</name>
    <dbReference type="NCBI Taxonomy" id="188477"/>
    <lineage>
        <taxon>Eukaryota</taxon>
        <taxon>Metazoa</taxon>
        <taxon>Spiralia</taxon>
        <taxon>Lophotrochozoa</taxon>
        <taxon>Mollusca</taxon>
        <taxon>Gastropoda</taxon>
        <taxon>Heterobranchia</taxon>
        <taxon>Euthyneura</taxon>
        <taxon>Panpulmonata</taxon>
        <taxon>Sacoglossa</taxon>
        <taxon>Placobranchoidea</taxon>
        <taxon>Plakobranchidae</taxon>
        <taxon>Elysia</taxon>
    </lineage>
</organism>
<feature type="compositionally biased region" description="Polar residues" evidence="2">
    <location>
        <begin position="1105"/>
        <end position="1114"/>
    </location>
</feature>
<dbReference type="InterPro" id="IPR051017">
    <property type="entry name" value="Aldolase-II_Adducin_sf"/>
</dbReference>